<keyword evidence="5" id="KW-0418">Kinase</keyword>
<dbReference type="InterPro" id="IPR035965">
    <property type="entry name" value="PAS-like_dom_sf"/>
</dbReference>
<dbReference type="SMART" id="SM00086">
    <property type="entry name" value="PAC"/>
    <property type="match status" value="1"/>
</dbReference>
<dbReference type="InterPro" id="IPR003594">
    <property type="entry name" value="HATPase_dom"/>
</dbReference>
<dbReference type="InterPro" id="IPR000700">
    <property type="entry name" value="PAS-assoc_C"/>
</dbReference>
<name>A0A2G1VTZ6_9FLAO</name>
<protein>
    <recommendedName>
        <fullName evidence="2">histidine kinase</fullName>
        <ecNumber evidence="2">2.7.13.3</ecNumber>
    </recommendedName>
</protein>
<evidence type="ECO:0000259" key="7">
    <source>
        <dbReference type="PROSITE" id="PS50113"/>
    </source>
</evidence>
<dbReference type="EC" id="2.7.13.3" evidence="2"/>
<comment type="catalytic activity">
    <reaction evidence="1">
        <text>ATP + protein L-histidine = ADP + protein N-phospho-L-histidine.</text>
        <dbReference type="EC" id="2.7.13.3"/>
    </reaction>
</comment>
<comment type="caution">
    <text evidence="8">The sequence shown here is derived from an EMBL/GenBank/DDBJ whole genome shotgun (WGS) entry which is preliminary data.</text>
</comment>
<evidence type="ECO:0000256" key="2">
    <source>
        <dbReference type="ARBA" id="ARBA00012438"/>
    </source>
</evidence>
<proteinExistence type="predicted"/>
<dbReference type="Pfam" id="PF08447">
    <property type="entry name" value="PAS_3"/>
    <property type="match status" value="1"/>
</dbReference>
<keyword evidence="4" id="KW-0808">Transferase</keyword>
<feature type="domain" description="PAC" evidence="7">
    <location>
        <begin position="92"/>
        <end position="144"/>
    </location>
</feature>
<dbReference type="OrthoDB" id="5522855at2"/>
<sequence>MNYLKKELYQLVADDPRIFEFIQESSLDGMWYWDLENPEEEWMNAKFWTTLGYDPAEMPHKVASWQSIIDPEDLQLAIEKAQRHFQDPDYPYDQVVRYKHKLGHTVWIRCRGIAIRDENGIPKRMLGAHTEVTDLKEKEEELRKIVEITREQNEKLQNFTHIVSHNLRAHSGNFEMLLQMAAQEIPGIEENELFQHLKTTSENLMETITHLNEVILPGTRLKDSLNPIKLHESVAKTIKNLSFLAQDNNVTLINEIDANIEVMGIQSYIDSIIYNLISNGIKYRAQDKESYVRISSSLINDSVHISFEDNGLGMNLDKMGANLFGMYKTFHGNKDAKGIGLFISKNQIEAMGGNIKVRSKPGRGSTFTVVLPYQPVKVATIS</sequence>
<organism evidence="8 9">
    <name type="scientific">Leeuwenhoekiella nanhaiensis</name>
    <dbReference type="NCBI Taxonomy" id="1655491"/>
    <lineage>
        <taxon>Bacteria</taxon>
        <taxon>Pseudomonadati</taxon>
        <taxon>Bacteroidota</taxon>
        <taxon>Flavobacteriia</taxon>
        <taxon>Flavobacteriales</taxon>
        <taxon>Flavobacteriaceae</taxon>
        <taxon>Leeuwenhoekiella</taxon>
    </lineage>
</organism>
<dbReference type="CDD" id="cd00130">
    <property type="entry name" value="PAS"/>
    <property type="match status" value="1"/>
</dbReference>
<dbReference type="PROSITE" id="PS50113">
    <property type="entry name" value="PAC"/>
    <property type="match status" value="1"/>
</dbReference>
<dbReference type="SUPFAM" id="SSF55785">
    <property type="entry name" value="PYP-like sensor domain (PAS domain)"/>
    <property type="match status" value="1"/>
</dbReference>
<evidence type="ECO:0000313" key="9">
    <source>
        <dbReference type="Proteomes" id="UP000229433"/>
    </source>
</evidence>
<keyword evidence="9" id="KW-1185">Reference proteome</keyword>
<dbReference type="Gene3D" id="3.30.565.10">
    <property type="entry name" value="Histidine kinase-like ATPase, C-terminal domain"/>
    <property type="match status" value="1"/>
</dbReference>
<dbReference type="InterPro" id="IPR052162">
    <property type="entry name" value="Sensor_kinase/Photoreceptor"/>
</dbReference>
<accession>A0A2G1VTZ6</accession>
<evidence type="ECO:0000256" key="4">
    <source>
        <dbReference type="ARBA" id="ARBA00022679"/>
    </source>
</evidence>
<feature type="domain" description="Histidine kinase" evidence="6">
    <location>
        <begin position="158"/>
        <end position="375"/>
    </location>
</feature>
<dbReference type="InterPro" id="IPR004358">
    <property type="entry name" value="Sig_transdc_His_kin-like_C"/>
</dbReference>
<dbReference type="SMART" id="SM00387">
    <property type="entry name" value="HATPase_c"/>
    <property type="match status" value="1"/>
</dbReference>
<dbReference type="InterPro" id="IPR013655">
    <property type="entry name" value="PAS_fold_3"/>
</dbReference>
<dbReference type="SMART" id="SM00091">
    <property type="entry name" value="PAS"/>
    <property type="match status" value="1"/>
</dbReference>
<gene>
    <name evidence="8" type="ORF">CJ305_04630</name>
</gene>
<dbReference type="GO" id="GO:0004673">
    <property type="term" value="F:protein histidine kinase activity"/>
    <property type="evidence" value="ECO:0007669"/>
    <property type="project" value="UniProtKB-EC"/>
</dbReference>
<evidence type="ECO:0000256" key="1">
    <source>
        <dbReference type="ARBA" id="ARBA00000085"/>
    </source>
</evidence>
<evidence type="ECO:0000313" key="8">
    <source>
        <dbReference type="EMBL" id="PHQ30253.1"/>
    </source>
</evidence>
<keyword evidence="3" id="KW-0597">Phosphoprotein</keyword>
<evidence type="ECO:0000256" key="5">
    <source>
        <dbReference type="ARBA" id="ARBA00022777"/>
    </source>
</evidence>
<evidence type="ECO:0000259" key="6">
    <source>
        <dbReference type="PROSITE" id="PS50109"/>
    </source>
</evidence>
<dbReference type="AlphaFoldDB" id="A0A2G1VTZ6"/>
<dbReference type="InterPro" id="IPR001610">
    <property type="entry name" value="PAC"/>
</dbReference>
<dbReference type="PRINTS" id="PR00344">
    <property type="entry name" value="BCTRLSENSOR"/>
</dbReference>
<dbReference type="EMBL" id="NQXA01000002">
    <property type="protein sequence ID" value="PHQ30253.1"/>
    <property type="molecule type" value="Genomic_DNA"/>
</dbReference>
<dbReference type="NCBIfam" id="TIGR00229">
    <property type="entry name" value="sensory_box"/>
    <property type="match status" value="1"/>
</dbReference>
<dbReference type="RefSeq" id="WP_099645087.1">
    <property type="nucleotide sequence ID" value="NZ_KZ319288.1"/>
</dbReference>
<dbReference type="InterPro" id="IPR036890">
    <property type="entry name" value="HATPase_C_sf"/>
</dbReference>
<dbReference type="Gene3D" id="3.30.450.20">
    <property type="entry name" value="PAS domain"/>
    <property type="match status" value="1"/>
</dbReference>
<dbReference type="InterPro" id="IPR005467">
    <property type="entry name" value="His_kinase_dom"/>
</dbReference>
<dbReference type="SUPFAM" id="SSF55874">
    <property type="entry name" value="ATPase domain of HSP90 chaperone/DNA topoisomerase II/histidine kinase"/>
    <property type="match status" value="1"/>
</dbReference>
<dbReference type="PANTHER" id="PTHR43304:SF1">
    <property type="entry name" value="PAC DOMAIN-CONTAINING PROTEIN"/>
    <property type="match status" value="1"/>
</dbReference>
<dbReference type="InterPro" id="IPR000014">
    <property type="entry name" value="PAS"/>
</dbReference>
<dbReference type="Proteomes" id="UP000229433">
    <property type="component" value="Unassembled WGS sequence"/>
</dbReference>
<reference evidence="8 9" key="1">
    <citation type="submission" date="2017-08" db="EMBL/GenBank/DDBJ databases">
        <title>The whole genome shortgun sequences of strain Leeuwenhoekiella nanhaiensis G18 from the South China Sea.</title>
        <authorList>
            <person name="Liu Q."/>
        </authorList>
    </citation>
    <scope>NUCLEOTIDE SEQUENCE [LARGE SCALE GENOMIC DNA]</scope>
    <source>
        <strain evidence="8 9">G18</strain>
    </source>
</reference>
<evidence type="ECO:0000256" key="3">
    <source>
        <dbReference type="ARBA" id="ARBA00022553"/>
    </source>
</evidence>
<dbReference type="PANTHER" id="PTHR43304">
    <property type="entry name" value="PHYTOCHROME-LIKE PROTEIN CPH1"/>
    <property type="match status" value="1"/>
</dbReference>
<dbReference type="PROSITE" id="PS50109">
    <property type="entry name" value="HIS_KIN"/>
    <property type="match status" value="1"/>
</dbReference>
<dbReference type="Pfam" id="PF02518">
    <property type="entry name" value="HATPase_c"/>
    <property type="match status" value="1"/>
</dbReference>